<gene>
    <name evidence="1" type="ORF">LY56_01821</name>
</gene>
<comment type="caution">
    <text evidence="1">The sequence shown here is derived from an EMBL/GenBank/DDBJ whole genome shotgun (WGS) entry which is preliminary data.</text>
</comment>
<dbReference type="STRING" id="121821.GCA_001870675_00848"/>
<keyword evidence="2" id="KW-1185">Reference proteome</keyword>
<dbReference type="EMBL" id="QKZQ01000007">
    <property type="protein sequence ID" value="PZX44573.1"/>
    <property type="molecule type" value="Genomic_DNA"/>
</dbReference>
<name>A0A2W7Q905_9RHOB</name>
<proteinExistence type="predicted"/>
<protein>
    <submittedName>
        <fullName evidence="1">Uncharacterized protein</fullName>
    </submittedName>
</protein>
<sequence>MIKSCDSADILARKIRAQCDRVDPKLATHAAWRVAVVVAIKAYGVPLTIDALRDLADEIERDLINRGPLQ</sequence>
<dbReference type="AlphaFoldDB" id="A0A2W7Q905"/>
<accession>A0A2W7Q905</accession>
<organism evidence="1 2">
    <name type="scientific">Roseinatronobacter thiooxidans</name>
    <dbReference type="NCBI Taxonomy" id="121821"/>
    <lineage>
        <taxon>Bacteria</taxon>
        <taxon>Pseudomonadati</taxon>
        <taxon>Pseudomonadota</taxon>
        <taxon>Alphaproteobacteria</taxon>
        <taxon>Rhodobacterales</taxon>
        <taxon>Paracoccaceae</taxon>
        <taxon>Roseinatronobacter</taxon>
    </lineage>
</organism>
<evidence type="ECO:0000313" key="2">
    <source>
        <dbReference type="Proteomes" id="UP000249364"/>
    </source>
</evidence>
<reference evidence="1 2" key="1">
    <citation type="submission" date="2018-06" db="EMBL/GenBank/DDBJ databases">
        <title>Genomic Encyclopedia of Archaeal and Bacterial Type Strains, Phase II (KMG-II): from individual species to whole genera.</title>
        <authorList>
            <person name="Goeker M."/>
        </authorList>
    </citation>
    <scope>NUCLEOTIDE SEQUENCE [LARGE SCALE GENOMIC DNA]</scope>
    <source>
        <strain evidence="1 2">DSM 13087</strain>
    </source>
</reference>
<dbReference type="Proteomes" id="UP000249364">
    <property type="component" value="Unassembled WGS sequence"/>
</dbReference>
<evidence type="ECO:0000313" key="1">
    <source>
        <dbReference type="EMBL" id="PZX44573.1"/>
    </source>
</evidence>